<gene>
    <name evidence="1" type="ORF">HH195_11600</name>
</gene>
<dbReference type="Proteomes" id="UP000594603">
    <property type="component" value="Plasmid p1"/>
</dbReference>
<organism evidence="1 2">
    <name type="scientific">Candidatus Sarcina troglodytae</name>
    <dbReference type="NCBI Taxonomy" id="2726954"/>
    <lineage>
        <taxon>Bacteria</taxon>
        <taxon>Bacillati</taxon>
        <taxon>Bacillota</taxon>
        <taxon>Clostridia</taxon>
        <taxon>Eubacteriales</taxon>
        <taxon>Clostridiaceae</taxon>
        <taxon>Sarcina</taxon>
    </lineage>
</organism>
<dbReference type="EMBL" id="CP051755">
    <property type="protein sequence ID" value="QPJ86606.1"/>
    <property type="molecule type" value="Genomic_DNA"/>
</dbReference>
<accession>A0ACD1BGE5</accession>
<proteinExistence type="predicted"/>
<keyword evidence="1" id="KW-0614">Plasmid</keyword>
<sequence length="182" mass="22040">MKFYINNKDISLFRRFLLNKHYVIRSYSRKFESKIIFYSMTFLLGIITFFYGKNLMNSISLTSDDKYSFYTACLISLVIFALISKLFLSILMLSKLNKYYIKEYKKFIGKNELEIKNKIICIKNLQYELNLKIDDVKYKTSYNAYTLFMNEYKEVLFFINMSELDQDDKEFINNNFNEIRFI</sequence>
<keyword evidence="2" id="KW-1185">Reference proteome</keyword>
<evidence type="ECO:0000313" key="1">
    <source>
        <dbReference type="EMBL" id="QPJ86606.1"/>
    </source>
</evidence>
<name>A0ACD1BGE5_9CLOT</name>
<protein>
    <submittedName>
        <fullName evidence="1">Uncharacterized protein</fullName>
    </submittedName>
</protein>
<reference evidence="1" key="1">
    <citation type="submission" date="2020-04" db="EMBL/GenBank/DDBJ databases">
        <title>A novel bacterium ('Candidatus Sarcina troglodytae' sp. nov.) linked to a protracted, uniformly lethal epizootic among sanctuary western chimpanzees (Pan troglodytes verus) in Sierra Leone.</title>
        <authorList>
            <person name="Owens L.A."/>
            <person name="Colitti B."/>
            <person name="Hirji I."/>
            <person name="Pizaro A."/>
            <person name="Jaffe J.E."/>
            <person name="Moittie S."/>
            <person name="Bishop-Lilly K.A."/>
            <person name="Estrella L.A."/>
            <person name="Voegtly L.J."/>
            <person name="Kuhn J.H."/>
            <person name="Suen G."/>
            <person name="Deblois C.L."/>
            <person name="Dunn C."/>
            <person name="Juan-Salles C."/>
            <person name="Goldberg T.L."/>
        </authorList>
    </citation>
    <scope>NUCLEOTIDE SEQUENCE</scope>
    <source>
        <strain evidence="1">JB2</strain>
    </source>
</reference>
<geneLocation type="plasmid" evidence="1 2">
    <name>p1</name>
</geneLocation>
<evidence type="ECO:0000313" key="2">
    <source>
        <dbReference type="Proteomes" id="UP000594603"/>
    </source>
</evidence>